<dbReference type="CDD" id="cd20736">
    <property type="entry name" value="PoNe_Nuclease"/>
    <property type="match status" value="1"/>
</dbReference>
<dbReference type="HAMAP" id="MF_00048">
    <property type="entry name" value="UPF0102"/>
    <property type="match status" value="1"/>
</dbReference>
<dbReference type="Pfam" id="PF02021">
    <property type="entry name" value="UPF0102"/>
    <property type="match status" value="1"/>
</dbReference>
<evidence type="ECO:0000313" key="3">
    <source>
        <dbReference type="EMBL" id="BAL80739.1"/>
    </source>
</evidence>
<protein>
    <recommendedName>
        <fullName evidence="2">UPF0102 protein CSE_06130</fullName>
    </recommendedName>
</protein>
<dbReference type="InterPro" id="IPR011856">
    <property type="entry name" value="tRNA_endonuc-like_dom_sf"/>
</dbReference>
<dbReference type="PANTHER" id="PTHR34039:SF1">
    <property type="entry name" value="UPF0102 PROTEIN YRAN"/>
    <property type="match status" value="1"/>
</dbReference>
<dbReference type="Gene3D" id="3.40.1350.10">
    <property type="match status" value="1"/>
</dbReference>
<dbReference type="InterPro" id="IPR011335">
    <property type="entry name" value="Restrct_endonuc-II-like"/>
</dbReference>
<evidence type="ECO:0000256" key="2">
    <source>
        <dbReference type="HAMAP-Rule" id="MF_00048"/>
    </source>
</evidence>
<dbReference type="AlphaFoldDB" id="A0A7U6GE56"/>
<sequence>MFRSLGKEGEDLATKYLISRGFKILERNFRTPFGEIDIIAVKDGKLHFIEVKTRSSENFGRGAEAVDKRKLSHIVSSINFYLKGRNFDYEIGILDILKVGNDFEINYIRDIF</sequence>
<reference evidence="3 4" key="1">
    <citation type="submission" date="2011-01" db="EMBL/GenBank/DDBJ databases">
        <title>Whole genome sequence of Caldisericum exile AZM16c01.</title>
        <authorList>
            <person name="Narita-Yamada S."/>
            <person name="Kawakoshi A."/>
            <person name="Nakamura S."/>
            <person name="Sasagawa M."/>
            <person name="Fukada J."/>
            <person name="Sekine M."/>
            <person name="Kato Y."/>
            <person name="Fukai R."/>
            <person name="Sasaki K."/>
            <person name="Hanamaki A."/>
            <person name="Narita H."/>
            <person name="Konno Y."/>
            <person name="Mori K."/>
            <person name="Yamazaki S."/>
            <person name="Suzuki K."/>
            <person name="Fujita N."/>
        </authorList>
    </citation>
    <scope>NUCLEOTIDE SEQUENCE [LARGE SCALE GENOMIC DNA]</scope>
    <source>
        <strain evidence="4">DSM 21853 / NBRC 104410 / AZM16c01</strain>
    </source>
</reference>
<gene>
    <name evidence="3" type="ordered locus">CSE_06130</name>
</gene>
<dbReference type="SUPFAM" id="SSF52980">
    <property type="entry name" value="Restriction endonuclease-like"/>
    <property type="match status" value="1"/>
</dbReference>
<dbReference type="InterPro" id="IPR003509">
    <property type="entry name" value="UPF0102_YraN-like"/>
</dbReference>
<dbReference type="KEGG" id="cex:CSE_06130"/>
<organism evidence="3 4">
    <name type="scientific">Caldisericum exile (strain DSM 21853 / NBRC 104410 / AZM16c01)</name>
    <dbReference type="NCBI Taxonomy" id="511051"/>
    <lineage>
        <taxon>Bacteria</taxon>
        <taxon>Pseudomonadati</taxon>
        <taxon>Caldisericota/Cryosericota group</taxon>
        <taxon>Caldisericota</taxon>
        <taxon>Caldisericia</taxon>
        <taxon>Caldisericales</taxon>
        <taxon>Caldisericaceae</taxon>
        <taxon>Caldisericum</taxon>
    </lineage>
</organism>
<evidence type="ECO:0000256" key="1">
    <source>
        <dbReference type="ARBA" id="ARBA00006738"/>
    </source>
</evidence>
<comment type="similarity">
    <text evidence="1 2">Belongs to the UPF0102 family.</text>
</comment>
<dbReference type="Proteomes" id="UP000004793">
    <property type="component" value="Chromosome"/>
</dbReference>
<evidence type="ECO:0000313" key="4">
    <source>
        <dbReference type="Proteomes" id="UP000004793"/>
    </source>
</evidence>
<dbReference type="GO" id="GO:0003676">
    <property type="term" value="F:nucleic acid binding"/>
    <property type="evidence" value="ECO:0007669"/>
    <property type="project" value="InterPro"/>
</dbReference>
<proteinExistence type="inferred from homology"/>
<dbReference type="OrthoDB" id="9802516at2"/>
<dbReference type="EMBL" id="AP012051">
    <property type="protein sequence ID" value="BAL80739.1"/>
    <property type="molecule type" value="Genomic_DNA"/>
</dbReference>
<name>A0A7U6GE56_CALEA</name>
<dbReference type="NCBIfam" id="NF009150">
    <property type="entry name" value="PRK12497.1-3"/>
    <property type="match status" value="1"/>
</dbReference>
<accession>A0A7U6GE56</accession>
<dbReference type="PANTHER" id="PTHR34039">
    <property type="entry name" value="UPF0102 PROTEIN YRAN"/>
    <property type="match status" value="1"/>
</dbReference>
<keyword evidence="4" id="KW-1185">Reference proteome</keyword>